<dbReference type="RefSeq" id="WP_308481241.1">
    <property type="nucleotide sequence ID" value="NZ_OY726397.1"/>
</dbReference>
<protein>
    <submittedName>
        <fullName evidence="2">Hemerythrin domain-containing protein</fullName>
    </submittedName>
</protein>
<accession>A0ABM9LEG4</accession>
<feature type="domain" description="Hemerythrin-like" evidence="1">
    <location>
        <begin position="7"/>
        <end position="123"/>
    </location>
</feature>
<dbReference type="PANTHER" id="PTHR39966">
    <property type="entry name" value="BLL2471 PROTEIN-RELATED"/>
    <property type="match status" value="1"/>
</dbReference>
<dbReference type="EMBL" id="OY726397">
    <property type="protein sequence ID" value="CAJ1497631.1"/>
    <property type="molecule type" value="Genomic_DNA"/>
</dbReference>
<dbReference type="Pfam" id="PF01814">
    <property type="entry name" value="Hemerythrin"/>
    <property type="match status" value="1"/>
</dbReference>
<evidence type="ECO:0000313" key="2">
    <source>
        <dbReference type="EMBL" id="CAJ1497631.1"/>
    </source>
</evidence>
<dbReference type="PANTHER" id="PTHR39966:SF3">
    <property type="entry name" value="DUF438 DOMAIN-CONTAINING PROTEIN"/>
    <property type="match status" value="1"/>
</dbReference>
<keyword evidence="3" id="KW-1185">Reference proteome</keyword>
<evidence type="ECO:0000313" key="3">
    <source>
        <dbReference type="Proteomes" id="UP001190465"/>
    </source>
</evidence>
<gene>
    <name evidence="2" type="ORF">MU0053_000957</name>
</gene>
<dbReference type="InterPro" id="IPR012312">
    <property type="entry name" value="Hemerythrin-like"/>
</dbReference>
<dbReference type="Proteomes" id="UP001190465">
    <property type="component" value="Chromosome"/>
</dbReference>
<evidence type="ECO:0000259" key="1">
    <source>
        <dbReference type="Pfam" id="PF01814"/>
    </source>
</evidence>
<reference evidence="2 3" key="1">
    <citation type="submission" date="2023-08" db="EMBL/GenBank/DDBJ databases">
        <authorList>
            <person name="Folkvardsen B D."/>
            <person name="Norman A."/>
        </authorList>
    </citation>
    <scope>NUCLEOTIDE SEQUENCE [LARGE SCALE GENOMIC DNA]</scope>
    <source>
        <strain evidence="2 3">Mu0053</strain>
    </source>
</reference>
<organism evidence="2 3">
    <name type="scientific">[Mycobacterium] burgundiense</name>
    <dbReference type="NCBI Taxonomy" id="3064286"/>
    <lineage>
        <taxon>Bacteria</taxon>
        <taxon>Bacillati</taxon>
        <taxon>Actinomycetota</taxon>
        <taxon>Actinomycetes</taxon>
        <taxon>Mycobacteriales</taxon>
        <taxon>Mycobacteriaceae</taxon>
        <taxon>Mycolicibacterium</taxon>
    </lineage>
</organism>
<name>A0ABM9LEG4_9MYCO</name>
<sequence>MTVSIGAVLEREHRIIDDGIAIFAGADTSEVSPAQRTALLDAIAVLRRHIYLEEEYVFPPLRAAGLVGPLMVMVHEHGQMWPVLDELERLVTDGDSEATAQLCRELLEQLGSHNMKEERIVYPSADGMLPPGDLEELSKLLRTSELPAGWVCGGVPVD</sequence>
<dbReference type="Gene3D" id="1.20.120.520">
    <property type="entry name" value="nmb1532 protein domain like"/>
    <property type="match status" value="1"/>
</dbReference>
<proteinExistence type="predicted"/>